<feature type="compositionally biased region" description="Basic and acidic residues" evidence="1">
    <location>
        <begin position="481"/>
        <end position="499"/>
    </location>
</feature>
<organism evidence="5 6">
    <name type="scientific">Aphanomyces stellatus</name>
    <dbReference type="NCBI Taxonomy" id="120398"/>
    <lineage>
        <taxon>Eukaryota</taxon>
        <taxon>Sar</taxon>
        <taxon>Stramenopiles</taxon>
        <taxon>Oomycota</taxon>
        <taxon>Saprolegniomycetes</taxon>
        <taxon>Saprolegniales</taxon>
        <taxon>Verrucalvaceae</taxon>
        <taxon>Aphanomyces</taxon>
    </lineage>
</organism>
<evidence type="ECO:0000313" key="4">
    <source>
        <dbReference type="EMBL" id="KAF0697567.1"/>
    </source>
</evidence>
<dbReference type="PANTHER" id="PTHR31145">
    <property type="entry name" value="INTEGRAL MEMBRANE PROTEIN (AFU_ORTHOLOGUE AFUA_7G01610)"/>
    <property type="match status" value="1"/>
</dbReference>
<feature type="region of interest" description="Disordered" evidence="1">
    <location>
        <begin position="534"/>
        <end position="706"/>
    </location>
</feature>
<evidence type="ECO:0000256" key="1">
    <source>
        <dbReference type="SAM" id="MobiDB-lite"/>
    </source>
</evidence>
<accession>A0A485KTU6</accession>
<dbReference type="InterPro" id="IPR040241">
    <property type="entry name" value="TRP_Flc/Pkd2-like"/>
</dbReference>
<dbReference type="GO" id="GO:0016020">
    <property type="term" value="C:membrane"/>
    <property type="evidence" value="ECO:0007669"/>
    <property type="project" value="TreeGrafter"/>
</dbReference>
<feature type="transmembrane region" description="Helical" evidence="2">
    <location>
        <begin position="221"/>
        <end position="248"/>
    </location>
</feature>
<reference evidence="4" key="2">
    <citation type="submission" date="2019-06" db="EMBL/GenBank/DDBJ databases">
        <title>Genomics analysis of Aphanomyces spp. identifies a new class of oomycete effector associated with host adaptation.</title>
        <authorList>
            <person name="Gaulin E."/>
        </authorList>
    </citation>
    <scope>NUCLEOTIDE SEQUENCE</scope>
    <source>
        <strain evidence="4">CBS 578.67</strain>
    </source>
</reference>
<keyword evidence="2" id="KW-0812">Transmembrane</keyword>
<feature type="region of interest" description="Disordered" evidence="1">
    <location>
        <begin position="480"/>
        <end position="517"/>
    </location>
</feature>
<feature type="transmembrane region" description="Helical" evidence="2">
    <location>
        <begin position="447"/>
        <end position="469"/>
    </location>
</feature>
<reference evidence="5 6" key="1">
    <citation type="submission" date="2019-03" db="EMBL/GenBank/DDBJ databases">
        <authorList>
            <person name="Gaulin E."/>
            <person name="Dumas B."/>
        </authorList>
    </citation>
    <scope>NUCLEOTIDE SEQUENCE [LARGE SCALE GENOMIC DNA]</scope>
    <source>
        <strain evidence="5">CBS 568.67</strain>
    </source>
</reference>
<dbReference type="Proteomes" id="UP000332933">
    <property type="component" value="Unassembled WGS sequence"/>
</dbReference>
<evidence type="ECO:0000313" key="5">
    <source>
        <dbReference type="EMBL" id="VFT88611.1"/>
    </source>
</evidence>
<keyword evidence="2" id="KW-1133">Transmembrane helix</keyword>
<feature type="compositionally biased region" description="Basic and acidic residues" evidence="1">
    <location>
        <begin position="947"/>
        <end position="968"/>
    </location>
</feature>
<evidence type="ECO:0000256" key="2">
    <source>
        <dbReference type="SAM" id="Phobius"/>
    </source>
</evidence>
<feature type="transmembrane region" description="Helical" evidence="2">
    <location>
        <begin position="412"/>
        <end position="435"/>
    </location>
</feature>
<feature type="transmembrane region" description="Helical" evidence="2">
    <location>
        <begin position="12"/>
        <end position="37"/>
    </location>
</feature>
<protein>
    <submittedName>
        <fullName evidence="5">Aste57867_11755 protein</fullName>
    </submittedName>
</protein>
<feature type="compositionally biased region" description="Polar residues" evidence="1">
    <location>
        <begin position="675"/>
        <end position="700"/>
    </location>
</feature>
<dbReference type="OrthoDB" id="73135at2759"/>
<sequence length="1003" mass="107863">MGLIGKCCCLSAFLSKILCLALTFGPLVLMYLLYVLYIKPWGEARMQELTHGLSPNSPSLNCSGCVTGSNTQFPTNTTGFLHFLDTSAGDTASTVIGISVLSTIMAALAGLAIGGSIAQIGSSGVHEMMAIVEQGQFVGLLGQLSTTGVPTFFQQFTKSLSWVNLNIAKLANGALAPSRKLLGVAEVHTSSRKLLNLLEAQHQQTGVERYATMLGVLPEDLFYYTLLALAAVIGIVLVLYVVASFVVSMWCSKDKAAASPWVTYFRKVIWAVVLLLLLSLYIVSMTGSYRAYYTFNQGTSGAGSAAIVILLVLVGATLVYGVVVIAGNPTELTDLGTYEHEQRPFNAKYGPYYEEFNVDNRYFFVPKAMLAVTTGIIVGVIQSPMWQLGLLIAANIFFLMSMVVREPFLLRFLFYIGVLSAFLKVFLLILMIIMARDDVFPQYIRDNVAYAIVGINIATFALLVIRQLYVAGHKFINSCGKKKENTDETRADSRQRANLDRQNPSPAQTPDIHHPKTQFNDMEQGLARSNDARNNIREPLNPRQHPRSDAPSNSLPGVVPPNQARPPSSGNPNHPPQPSMPRQEFAPSSSTASSSTPSRGLDSAPIGATVAAEATRQTQKENRGRHAPADVSSVPRRSGQQQPNPALPASGTASNRPGAPRVGQNGDQMPLNVQERGSQPGNRPQFGSQPFGSQPSQAAMTRSVAPSHAVPSTSAVAGMAAAGAILAGGVAIAASSPRDTKEYDVDSEMSKPTTYVGQQREAARVPPQNVASVAMTHQSSDDSYGTRESFGSYASGSRINRPGSLLSDNSSSVRPEPFRTHDDSNDSFQSYQSASYSGRETLDDESTTMAPHQGESGDSFNSAEYSVGASSSGNNGSRILDTLAARYLASSSLSVGSPVLSAPSTPSLVPMLQRFSRSDRGFSRSDRCLSRDVPATIKRTQSLGNANERRENDAKIATKPARHSDSDLHPSALDSDAMHAVFLRYIANDQVHSFMSSEDEIDL</sequence>
<dbReference type="Pfam" id="PF06011">
    <property type="entry name" value="TRP"/>
    <property type="match status" value="1"/>
</dbReference>
<dbReference type="GO" id="GO:0055085">
    <property type="term" value="P:transmembrane transport"/>
    <property type="evidence" value="ECO:0007669"/>
    <property type="project" value="TreeGrafter"/>
</dbReference>
<feature type="transmembrane region" description="Helical" evidence="2">
    <location>
        <begin position="305"/>
        <end position="326"/>
    </location>
</feature>
<feature type="compositionally biased region" description="Polar residues" evidence="1">
    <location>
        <begin position="826"/>
        <end position="838"/>
    </location>
</feature>
<keyword evidence="6" id="KW-1185">Reference proteome</keyword>
<feature type="compositionally biased region" description="Polar residues" evidence="1">
    <location>
        <begin position="769"/>
        <end position="783"/>
    </location>
</feature>
<keyword evidence="2" id="KW-0472">Membrane</keyword>
<dbReference type="InterPro" id="IPR010308">
    <property type="entry name" value="TRP_C"/>
</dbReference>
<dbReference type="PANTHER" id="PTHR31145:SF6">
    <property type="entry name" value="INTEGRAL MEMBRANE PROTEIN (AFU_ORTHOLOGUE AFUA_7G01610)"/>
    <property type="match status" value="1"/>
</dbReference>
<feature type="region of interest" description="Disordered" evidence="1">
    <location>
        <begin position="938"/>
        <end position="970"/>
    </location>
</feature>
<evidence type="ECO:0000313" key="6">
    <source>
        <dbReference type="Proteomes" id="UP000332933"/>
    </source>
</evidence>
<name>A0A485KTU6_9STRA</name>
<feature type="region of interest" description="Disordered" evidence="1">
    <location>
        <begin position="735"/>
        <end position="874"/>
    </location>
</feature>
<proteinExistence type="predicted"/>
<feature type="domain" description="TRP C-terminal" evidence="3">
    <location>
        <begin position="97"/>
        <end position="486"/>
    </location>
</feature>
<feature type="compositionally biased region" description="Basic and acidic residues" evidence="1">
    <location>
        <begin position="618"/>
        <end position="628"/>
    </location>
</feature>
<feature type="transmembrane region" description="Helical" evidence="2">
    <location>
        <begin position="95"/>
        <end position="118"/>
    </location>
</feature>
<feature type="transmembrane region" description="Helical" evidence="2">
    <location>
        <begin position="268"/>
        <end position="293"/>
    </location>
</feature>
<evidence type="ECO:0000259" key="3">
    <source>
        <dbReference type="Pfam" id="PF06011"/>
    </source>
</evidence>
<dbReference type="EMBL" id="CAADRA010005327">
    <property type="protein sequence ID" value="VFT88611.1"/>
    <property type="molecule type" value="Genomic_DNA"/>
</dbReference>
<dbReference type="EMBL" id="VJMH01005306">
    <property type="protein sequence ID" value="KAF0697567.1"/>
    <property type="molecule type" value="Genomic_DNA"/>
</dbReference>
<gene>
    <name evidence="5" type="primary">Aste57867_11755</name>
    <name evidence="4" type="ORF">As57867_011710</name>
    <name evidence="5" type="ORF">ASTE57867_11755</name>
</gene>
<dbReference type="AlphaFoldDB" id="A0A485KTU6"/>
<feature type="compositionally biased region" description="Low complexity" evidence="1">
    <location>
        <begin position="586"/>
        <end position="598"/>
    </location>
</feature>